<dbReference type="Proteomes" id="UP000250918">
    <property type="component" value="Unassembled WGS sequence"/>
</dbReference>
<evidence type="ECO:0000313" key="2">
    <source>
        <dbReference type="Proteomes" id="UP000250918"/>
    </source>
</evidence>
<dbReference type="EMBL" id="PQAP01000088">
    <property type="protein sequence ID" value="PWB72340.1"/>
    <property type="molecule type" value="Genomic_DNA"/>
</dbReference>
<organism evidence="1 2">
    <name type="scientific">candidate division GN15 bacterium</name>
    <dbReference type="NCBI Taxonomy" id="2072418"/>
    <lineage>
        <taxon>Bacteria</taxon>
        <taxon>candidate division GN15</taxon>
    </lineage>
</organism>
<evidence type="ECO:0000313" key="1">
    <source>
        <dbReference type="EMBL" id="PWB72340.1"/>
    </source>
</evidence>
<proteinExistence type="predicted"/>
<reference evidence="1 2" key="1">
    <citation type="journal article" date="2018" name="ISME J.">
        <title>A methanotrophic archaeon couples anaerobic oxidation of methane to Fe(III) reduction.</title>
        <authorList>
            <person name="Cai C."/>
            <person name="Leu A.O."/>
            <person name="Xie G.J."/>
            <person name="Guo J."/>
            <person name="Feng Y."/>
            <person name="Zhao J.X."/>
            <person name="Tyson G.W."/>
            <person name="Yuan Z."/>
            <person name="Hu S."/>
        </authorList>
    </citation>
    <scope>NUCLEOTIDE SEQUENCE [LARGE SCALE GENOMIC DNA]</scope>
    <source>
        <strain evidence="1">FeB_12</strain>
    </source>
</reference>
<sequence length="226" mass="25806">MHDRRFKDWKTYDYGRIRLFYPPGHLHEKSFEEVAKGYDRATTMIGRILAMDSIPDTITVFYFTGPNQGLEMTNHARPYADSEAIYYWPAYSRGVSLTQFLLLKWSHVEPTNKFLWHGLVALFDHAGENYHKTTMEYAGDTLFIPLAKLAVDGAINSDIERYQSAEAASFCGYVIARYGPATMKTLYESPEPFLEFAPKLLQTSIDSMQTDWLAFAQANSSAPVKN</sequence>
<gene>
    <name evidence="1" type="ORF">C3F09_06800</name>
</gene>
<protein>
    <submittedName>
        <fullName evidence="1">Uncharacterized protein</fullName>
    </submittedName>
</protein>
<accession>A0A855X6Q0</accession>
<name>A0A855X6Q0_9BACT</name>
<comment type="caution">
    <text evidence="1">The sequence shown here is derived from an EMBL/GenBank/DDBJ whole genome shotgun (WGS) entry which is preliminary data.</text>
</comment>
<dbReference type="AlphaFoldDB" id="A0A855X6Q0"/>